<evidence type="ECO:0000313" key="1">
    <source>
        <dbReference type="EMBL" id="AUB44129.1"/>
    </source>
</evidence>
<gene>
    <name evidence="1" type="ORF">COO91_10349</name>
</gene>
<organism evidence="1 2">
    <name type="scientific">Nostoc flagelliforme CCNUN1</name>
    <dbReference type="NCBI Taxonomy" id="2038116"/>
    <lineage>
        <taxon>Bacteria</taxon>
        <taxon>Bacillati</taxon>
        <taxon>Cyanobacteriota</taxon>
        <taxon>Cyanophyceae</taxon>
        <taxon>Nostocales</taxon>
        <taxon>Nostocaceae</taxon>
        <taxon>Nostoc</taxon>
    </lineage>
</organism>
<accession>A0A2K8T8Z7</accession>
<dbReference type="Proteomes" id="UP000232003">
    <property type="component" value="Plasmid pNFSY08"/>
</dbReference>
<sequence length="37" mass="4516">MIETYQQLLQQYHRYLTPANSDGVPAHWRRLLQPNNY</sequence>
<proteinExistence type="predicted"/>
<dbReference type="AlphaFoldDB" id="A0A2K8T8Z7"/>
<name>A0A2K8T8Z7_9NOSO</name>
<protein>
    <submittedName>
        <fullName evidence="1">Uncharacterized protein</fullName>
    </submittedName>
</protein>
<evidence type="ECO:0000313" key="2">
    <source>
        <dbReference type="Proteomes" id="UP000232003"/>
    </source>
</evidence>
<keyword evidence="2" id="KW-1185">Reference proteome</keyword>
<dbReference type="EMBL" id="CP024793">
    <property type="protein sequence ID" value="AUB44129.1"/>
    <property type="molecule type" value="Genomic_DNA"/>
</dbReference>
<dbReference type="KEGG" id="nfl:COO91_10349"/>
<keyword evidence="1" id="KW-0614">Plasmid</keyword>
<geneLocation type="plasmid" evidence="2">
    <name>pnfsy08</name>
</geneLocation>
<reference evidence="1" key="1">
    <citation type="submission" date="2017-11" db="EMBL/GenBank/DDBJ databases">
        <title>Complete genome of a free-living desiccation-tolerant cyanobacterium and its photosynthetic adaptation to extreme terrestrial habitat.</title>
        <authorList>
            <person name="Shang J."/>
        </authorList>
    </citation>
    <scope>NUCLEOTIDE SEQUENCE [LARGE SCALE GENOMIC DNA]</scope>
    <source>
        <strain evidence="1">CCNUN1</strain>
        <plasmid evidence="1">pNFSY08</plasmid>
    </source>
</reference>